<feature type="region of interest" description="Disordered" evidence="1">
    <location>
        <begin position="1"/>
        <end position="26"/>
    </location>
</feature>
<proteinExistence type="predicted"/>
<dbReference type="EMBL" id="JAPDMQ010001424">
    <property type="protein sequence ID" value="KAK0518104.1"/>
    <property type="molecule type" value="Genomic_DNA"/>
</dbReference>
<name>A0AAN6G5T0_9BASI</name>
<feature type="region of interest" description="Disordered" evidence="1">
    <location>
        <begin position="65"/>
        <end position="184"/>
    </location>
</feature>
<comment type="caution">
    <text evidence="2">The sequence shown here is derived from an EMBL/GenBank/DDBJ whole genome shotgun (WGS) entry which is preliminary data.</text>
</comment>
<evidence type="ECO:0008006" key="4">
    <source>
        <dbReference type="Google" id="ProtNLM"/>
    </source>
</evidence>
<sequence length="609" mass="66765">MSSPHDSPHLHNASRPGAFDFQATTAPLAPSEDRLFATLDHISTTVAALGARMDDFSGRLHSLEHGRRQGEIDRSGSRPSTPQRSPTPHSQSRSQPALASDLGAPVDRSVPPAPASDQGSNVQEDRVQAAPFVNTRRPARARPTAIPPHLQTPTRTTRVDTFGYAEPARSSRSQDDSREEEDGVGPALATFRALPSHDKNKFRSYLELLGSSVRDFITFVDGPPPSLTQPSQQSTPASSTESTSVSRSPAAAPTTTTGPASAHNPQDVVVATTPQALQTPPQSPQAVVTALPPTAAPRQMQCKTELLPKYRGVPAELEGFLSRVRDVLRTDESPEWEAAVVRTLTLVMEGDAAVWHEGLTKEEAAQLKTVAGWERAMREAFPVNAAKLRKDARDLRWQPDKETAVTYYHKKLKLLRQAYGHDQREHTLVSDIQDGLPASMKYLLHLPRDDPKLQDIRQAISDWEPTWRDMYDHEHHGSALQPAHSAMARLVTPSMARSASAPALPTPAARPPAASPSRAIDARPPSLAATYDPSRITPATKDRPRTYRRPDRDTVMTLNRPCARCQGDHFNFEHDHLHPPQVRTMAGEDDYPEEPVDHVDDSPSAGSDF</sequence>
<protein>
    <recommendedName>
        <fullName evidence="4">Retrotransposon gag domain-containing protein</fullName>
    </recommendedName>
</protein>
<feature type="compositionally biased region" description="Low complexity" evidence="1">
    <location>
        <begin position="228"/>
        <end position="262"/>
    </location>
</feature>
<feature type="compositionally biased region" description="Basic and acidic residues" evidence="1">
    <location>
        <begin position="540"/>
        <end position="554"/>
    </location>
</feature>
<feature type="compositionally biased region" description="Pro residues" evidence="1">
    <location>
        <begin position="504"/>
        <end position="514"/>
    </location>
</feature>
<reference evidence="2" key="1">
    <citation type="journal article" date="2023" name="PhytoFront">
        <title>Draft Genome Resources of Seven Strains of Tilletia horrida, Causal Agent of Kernel Smut of Rice.</title>
        <authorList>
            <person name="Khanal S."/>
            <person name="Antony Babu S."/>
            <person name="Zhou X.G."/>
        </authorList>
    </citation>
    <scope>NUCLEOTIDE SEQUENCE</scope>
    <source>
        <strain evidence="2">TX3</strain>
    </source>
</reference>
<evidence type="ECO:0000256" key="1">
    <source>
        <dbReference type="SAM" id="MobiDB-lite"/>
    </source>
</evidence>
<accession>A0AAN6G5T0</accession>
<keyword evidence="3" id="KW-1185">Reference proteome</keyword>
<feature type="compositionally biased region" description="Low complexity" evidence="1">
    <location>
        <begin position="77"/>
        <end position="96"/>
    </location>
</feature>
<organism evidence="2 3">
    <name type="scientific">Tilletia horrida</name>
    <dbReference type="NCBI Taxonomy" id="155126"/>
    <lineage>
        <taxon>Eukaryota</taxon>
        <taxon>Fungi</taxon>
        <taxon>Dikarya</taxon>
        <taxon>Basidiomycota</taxon>
        <taxon>Ustilaginomycotina</taxon>
        <taxon>Exobasidiomycetes</taxon>
        <taxon>Tilletiales</taxon>
        <taxon>Tilletiaceae</taxon>
        <taxon>Tilletia</taxon>
    </lineage>
</organism>
<feature type="region of interest" description="Disordered" evidence="1">
    <location>
        <begin position="573"/>
        <end position="609"/>
    </location>
</feature>
<feature type="compositionally biased region" description="Basic and acidic residues" evidence="1">
    <location>
        <begin position="65"/>
        <end position="76"/>
    </location>
</feature>
<gene>
    <name evidence="2" type="ORF">OC842_007899</name>
</gene>
<evidence type="ECO:0000313" key="2">
    <source>
        <dbReference type="EMBL" id="KAK0518104.1"/>
    </source>
</evidence>
<dbReference type="AlphaFoldDB" id="A0AAN6G5T0"/>
<feature type="region of interest" description="Disordered" evidence="1">
    <location>
        <begin position="220"/>
        <end position="265"/>
    </location>
</feature>
<dbReference type="Proteomes" id="UP001176521">
    <property type="component" value="Unassembled WGS sequence"/>
</dbReference>
<feature type="compositionally biased region" description="Low complexity" evidence="1">
    <location>
        <begin position="515"/>
        <end position="526"/>
    </location>
</feature>
<evidence type="ECO:0000313" key="3">
    <source>
        <dbReference type="Proteomes" id="UP001176521"/>
    </source>
</evidence>
<feature type="region of interest" description="Disordered" evidence="1">
    <location>
        <begin position="497"/>
        <end position="555"/>
    </location>
</feature>